<evidence type="ECO:0000256" key="1">
    <source>
        <dbReference type="SAM" id="MobiDB-lite"/>
    </source>
</evidence>
<gene>
    <name evidence="2" type="ORF">EYF80_011398</name>
</gene>
<keyword evidence="3" id="KW-1185">Reference proteome</keyword>
<name>A0A4Z2ILS7_9TELE</name>
<comment type="caution">
    <text evidence="2">The sequence shown here is derived from an EMBL/GenBank/DDBJ whole genome shotgun (WGS) entry which is preliminary data.</text>
</comment>
<feature type="compositionally biased region" description="Polar residues" evidence="1">
    <location>
        <begin position="61"/>
        <end position="73"/>
    </location>
</feature>
<reference evidence="2 3" key="1">
    <citation type="submission" date="2019-03" db="EMBL/GenBank/DDBJ databases">
        <title>First draft genome of Liparis tanakae, snailfish: a comprehensive survey of snailfish specific genes.</title>
        <authorList>
            <person name="Kim W."/>
            <person name="Song I."/>
            <person name="Jeong J.-H."/>
            <person name="Kim D."/>
            <person name="Kim S."/>
            <person name="Ryu S."/>
            <person name="Song J.Y."/>
            <person name="Lee S.K."/>
        </authorList>
    </citation>
    <scope>NUCLEOTIDE SEQUENCE [LARGE SCALE GENOMIC DNA]</scope>
    <source>
        <tissue evidence="2">Muscle</tissue>
    </source>
</reference>
<organism evidence="2 3">
    <name type="scientific">Liparis tanakae</name>
    <name type="common">Tanaka's snailfish</name>
    <dbReference type="NCBI Taxonomy" id="230148"/>
    <lineage>
        <taxon>Eukaryota</taxon>
        <taxon>Metazoa</taxon>
        <taxon>Chordata</taxon>
        <taxon>Craniata</taxon>
        <taxon>Vertebrata</taxon>
        <taxon>Euteleostomi</taxon>
        <taxon>Actinopterygii</taxon>
        <taxon>Neopterygii</taxon>
        <taxon>Teleostei</taxon>
        <taxon>Neoteleostei</taxon>
        <taxon>Acanthomorphata</taxon>
        <taxon>Eupercaria</taxon>
        <taxon>Perciformes</taxon>
        <taxon>Cottioidei</taxon>
        <taxon>Cottales</taxon>
        <taxon>Liparidae</taxon>
        <taxon>Liparis</taxon>
    </lineage>
</organism>
<dbReference type="EMBL" id="SRLO01000074">
    <property type="protein sequence ID" value="TNN78414.1"/>
    <property type="molecule type" value="Genomic_DNA"/>
</dbReference>
<sequence length="139" mass="15329">MDRLEPLLPDKVLPVIKQPVVEGLVPKPGLRHMEKEGERRGFGAAYGCFRYLKAKRGKTGNRMSHASSLGQQEPDSEGSNRKSRLSRSCLHEAQGIHTASQRDLAVYNPPVPRLGYSRLAKVRSQQLVPGGASISLESR</sequence>
<proteinExistence type="predicted"/>
<dbReference type="Proteomes" id="UP000314294">
    <property type="component" value="Unassembled WGS sequence"/>
</dbReference>
<protein>
    <submittedName>
        <fullName evidence="2">Uncharacterized protein</fullName>
    </submittedName>
</protein>
<accession>A0A4Z2ILS7</accession>
<feature type="region of interest" description="Disordered" evidence="1">
    <location>
        <begin position="57"/>
        <end position="94"/>
    </location>
</feature>
<evidence type="ECO:0000313" key="2">
    <source>
        <dbReference type="EMBL" id="TNN78414.1"/>
    </source>
</evidence>
<evidence type="ECO:0000313" key="3">
    <source>
        <dbReference type="Proteomes" id="UP000314294"/>
    </source>
</evidence>
<dbReference type="AlphaFoldDB" id="A0A4Z2ILS7"/>